<comment type="caution">
    <text evidence="1">The sequence shown here is derived from an EMBL/GenBank/DDBJ whole genome shotgun (WGS) entry which is preliminary data.</text>
</comment>
<accession>A0A0F9LG26</accession>
<organism evidence="1">
    <name type="scientific">marine sediment metagenome</name>
    <dbReference type="NCBI Taxonomy" id="412755"/>
    <lineage>
        <taxon>unclassified sequences</taxon>
        <taxon>metagenomes</taxon>
        <taxon>ecological metagenomes</taxon>
    </lineage>
</organism>
<name>A0A0F9LG26_9ZZZZ</name>
<gene>
    <name evidence="1" type="ORF">LCGC14_1281690</name>
</gene>
<reference evidence="1" key="1">
    <citation type="journal article" date="2015" name="Nature">
        <title>Complex archaea that bridge the gap between prokaryotes and eukaryotes.</title>
        <authorList>
            <person name="Spang A."/>
            <person name="Saw J.H."/>
            <person name="Jorgensen S.L."/>
            <person name="Zaremba-Niedzwiedzka K."/>
            <person name="Martijn J."/>
            <person name="Lind A.E."/>
            <person name="van Eijk R."/>
            <person name="Schleper C."/>
            <person name="Guy L."/>
            <person name="Ettema T.J."/>
        </authorList>
    </citation>
    <scope>NUCLEOTIDE SEQUENCE</scope>
</reference>
<dbReference type="EMBL" id="LAZR01007295">
    <property type="protein sequence ID" value="KKM86166.1"/>
    <property type="molecule type" value="Genomic_DNA"/>
</dbReference>
<sequence>MASIRQTILTRIVKTIRTIHTGLNSTDFMISRATEEIRVPIVEIRVEEEDPVVPGSKKYLAILSLYVTTYQSRTGIESLIEKIKSYVETSNIANVSELLFLRHETVYKANTKEDRFAEVKIVLSLMYKDANNDTPANSYPSVAPVGYMAIANYKAYALQASGSTTFQALGTNVYDSHMNANIEIPTNSGSISVDIVDAPVEESFGGSSTQKDDNAIQISIRAHFAKGVNNTVIAPFMFSIVDQVRKNANLGNVAGDLNRYMILREDFVPSYNKVFEESATVGAELIYFINKAQAYTQT</sequence>
<evidence type="ECO:0000313" key="1">
    <source>
        <dbReference type="EMBL" id="KKM86166.1"/>
    </source>
</evidence>
<proteinExistence type="predicted"/>
<protein>
    <submittedName>
        <fullName evidence="1">Uncharacterized protein</fullName>
    </submittedName>
</protein>
<dbReference type="AlphaFoldDB" id="A0A0F9LG26"/>